<keyword evidence="2" id="KW-1185">Reference proteome</keyword>
<accession>A0ABY1NXU8</accession>
<dbReference type="EMBL" id="FXTZ01000006">
    <property type="protein sequence ID" value="SMP21430.1"/>
    <property type="molecule type" value="Genomic_DNA"/>
</dbReference>
<evidence type="ECO:0000313" key="2">
    <source>
        <dbReference type="Proteomes" id="UP001157960"/>
    </source>
</evidence>
<gene>
    <name evidence="1" type="ORF">SAMN06264346_10650</name>
</gene>
<comment type="caution">
    <text evidence="1">The sequence shown here is derived from an EMBL/GenBank/DDBJ whole genome shotgun (WGS) entry which is preliminary data.</text>
</comment>
<dbReference type="Proteomes" id="UP001157960">
    <property type="component" value="Unassembled WGS sequence"/>
</dbReference>
<proteinExistence type="predicted"/>
<sequence length="41" mass="5045">MKIYVLYLQPQSEDKNNEYRFGKFLHHQAYHQNNDDVLLYA</sequence>
<organism evidence="1 2">
    <name type="scientific">Chryseobacterium profundimaris</name>
    <dbReference type="NCBI Taxonomy" id="1387275"/>
    <lineage>
        <taxon>Bacteria</taxon>
        <taxon>Pseudomonadati</taxon>
        <taxon>Bacteroidota</taxon>
        <taxon>Flavobacteriia</taxon>
        <taxon>Flavobacteriales</taxon>
        <taxon>Weeksellaceae</taxon>
        <taxon>Chryseobacterium group</taxon>
        <taxon>Chryseobacterium</taxon>
    </lineage>
</organism>
<reference evidence="1 2" key="1">
    <citation type="submission" date="2017-05" db="EMBL/GenBank/DDBJ databases">
        <authorList>
            <person name="Varghese N."/>
            <person name="Submissions S."/>
        </authorList>
    </citation>
    <scope>NUCLEOTIDE SEQUENCE [LARGE SCALE GENOMIC DNA]</scope>
    <source>
        <strain evidence="1 2">DSM 28214</strain>
    </source>
</reference>
<protein>
    <submittedName>
        <fullName evidence="1">Uncharacterized protein</fullName>
    </submittedName>
</protein>
<evidence type="ECO:0000313" key="1">
    <source>
        <dbReference type="EMBL" id="SMP21430.1"/>
    </source>
</evidence>
<name>A0ABY1NXU8_9FLAO</name>